<reference evidence="1 2" key="2">
    <citation type="submission" date="2024-11" db="EMBL/GenBank/DDBJ databases">
        <title>Using genomics to understand microbial adaptation to soil warming.</title>
        <authorList>
            <person name="Deangelis K.M. PhD."/>
        </authorList>
    </citation>
    <scope>NUCLEOTIDE SEQUENCE [LARGE SCALE GENOMIC DNA]</scope>
    <source>
        <strain evidence="1 2">GAS97</strain>
    </source>
</reference>
<proteinExistence type="predicted"/>
<dbReference type="Proteomes" id="UP001620514">
    <property type="component" value="Unassembled WGS sequence"/>
</dbReference>
<evidence type="ECO:0000313" key="2">
    <source>
        <dbReference type="Proteomes" id="UP001620514"/>
    </source>
</evidence>
<reference evidence="1 2" key="1">
    <citation type="submission" date="2024-10" db="EMBL/GenBank/DDBJ databases">
        <authorList>
            <person name="Deangelis K."/>
            <person name="Huntemann M."/>
            <person name="Clum A."/>
            <person name="Wang J."/>
            <person name="Palaniappan K."/>
            <person name="Ritter S."/>
            <person name="Chen I.-M."/>
            <person name="Stamatis D."/>
            <person name="Reddy T."/>
            <person name="O'Malley R."/>
            <person name="Daum C."/>
            <person name="Ng V."/>
            <person name="Ivanova N."/>
            <person name="Kyrpides N."/>
            <person name="Woyke T."/>
        </authorList>
    </citation>
    <scope>NUCLEOTIDE SEQUENCE [LARGE SCALE GENOMIC DNA]</scope>
    <source>
        <strain evidence="1 2">GAS97</strain>
    </source>
</reference>
<accession>A0ABW8MLY0</accession>
<gene>
    <name evidence="1" type="ORF">ABH943_004705</name>
</gene>
<keyword evidence="2" id="KW-1185">Reference proteome</keyword>
<protein>
    <submittedName>
        <fullName evidence="1">Uncharacterized protein</fullName>
    </submittedName>
</protein>
<sequence length="119" mass="13610">MTDERIFELAELNLGYDRAVRTLDFARAIEREVQAHATPTAEVSNAAGCGRDTERLDFMIEQRVWVQWTLRDGSIRQCQVYDQNEDEEYLVVSGEDRYFNTAREALDAAIESQRSGDGS</sequence>
<evidence type="ECO:0000313" key="1">
    <source>
        <dbReference type="EMBL" id="MFK4444683.1"/>
    </source>
</evidence>
<organism evidence="1 2">
    <name type="scientific">Caballeronia udeis</name>
    <dbReference type="NCBI Taxonomy" id="1232866"/>
    <lineage>
        <taxon>Bacteria</taxon>
        <taxon>Pseudomonadati</taxon>
        <taxon>Pseudomonadota</taxon>
        <taxon>Betaproteobacteria</taxon>
        <taxon>Burkholderiales</taxon>
        <taxon>Burkholderiaceae</taxon>
        <taxon>Caballeronia</taxon>
    </lineage>
</organism>
<comment type="caution">
    <text evidence="1">The sequence shown here is derived from an EMBL/GenBank/DDBJ whole genome shotgun (WGS) entry which is preliminary data.</text>
</comment>
<name>A0ABW8MLY0_9BURK</name>
<dbReference type="EMBL" id="JBIYDN010000015">
    <property type="protein sequence ID" value="MFK4444683.1"/>
    <property type="molecule type" value="Genomic_DNA"/>
</dbReference>
<dbReference type="RefSeq" id="WP_404609768.1">
    <property type="nucleotide sequence ID" value="NZ_JBIYDN010000015.1"/>
</dbReference>